<evidence type="ECO:0000313" key="4">
    <source>
        <dbReference type="EMBL" id="KAA2265794.1"/>
    </source>
</evidence>
<dbReference type="InterPro" id="IPR002347">
    <property type="entry name" value="SDR_fam"/>
</dbReference>
<dbReference type="EMBL" id="VUOB01000005">
    <property type="protein sequence ID" value="KAA2265794.1"/>
    <property type="molecule type" value="Genomic_DNA"/>
</dbReference>
<dbReference type="SUPFAM" id="SSF51735">
    <property type="entry name" value="NAD(P)-binding Rossmann-fold domains"/>
    <property type="match status" value="1"/>
</dbReference>
<accession>A0A5B2XSC9</accession>
<reference evidence="4 5" key="2">
    <citation type="submission" date="2019-09" db="EMBL/GenBank/DDBJ databases">
        <authorList>
            <person name="Jin C."/>
        </authorList>
    </citation>
    <scope>NUCLEOTIDE SEQUENCE [LARGE SCALE GENOMIC DNA]</scope>
    <source>
        <strain evidence="4 5">AN110305</strain>
    </source>
</reference>
<dbReference type="InterPro" id="IPR050259">
    <property type="entry name" value="SDR"/>
</dbReference>
<dbReference type="Proteomes" id="UP000323454">
    <property type="component" value="Unassembled WGS sequence"/>
</dbReference>
<comment type="caution">
    <text evidence="4">The sequence shown here is derived from an EMBL/GenBank/DDBJ whole genome shotgun (WGS) entry which is preliminary data.</text>
</comment>
<dbReference type="PRINTS" id="PR00081">
    <property type="entry name" value="GDHRDH"/>
</dbReference>
<dbReference type="GO" id="GO:0016491">
    <property type="term" value="F:oxidoreductase activity"/>
    <property type="evidence" value="ECO:0007669"/>
    <property type="project" value="UniProtKB-KW"/>
</dbReference>
<protein>
    <submittedName>
        <fullName evidence="4">SDR family oxidoreductase</fullName>
    </submittedName>
</protein>
<keyword evidence="2" id="KW-0560">Oxidoreductase</keyword>
<dbReference type="Pfam" id="PF13561">
    <property type="entry name" value="adh_short_C2"/>
    <property type="match status" value="1"/>
</dbReference>
<reference evidence="4 5" key="1">
    <citation type="submission" date="2019-09" db="EMBL/GenBank/DDBJ databases">
        <title>Goodfellowia gen. nov., a new genus of the Pseudonocardineae related to Actinoalloteichus, containing Goodfellowia coeruleoviolacea gen. nov., comb. nov. gen. nov., comb. nov.</title>
        <authorList>
            <person name="Labeda D."/>
        </authorList>
    </citation>
    <scope>NUCLEOTIDE SEQUENCE [LARGE SCALE GENOMIC DNA]</scope>
    <source>
        <strain evidence="4 5">AN110305</strain>
    </source>
</reference>
<sequence>MPDDRQPAALVTGASRGIGAAIAVRLAQDGFAVAGCHTGPSPSADKARAQVEEIGGASYFAPCDVRDADAVEAFVAAAERAVGPIATLVNNAGIVRDNPMVLMPAQDWQAVVDTNLTGTWNVCRAVGFRLMKRGGGVIVNISSVAGVHGSASQANYAAAKAGIIGLSKSLTRELARFGVRVNVVAPGFITTDMTDALASALRSRALDQILLRRFGEPDDVADLVAFLVSDRAGYITGQVIQVDGGITL</sequence>
<evidence type="ECO:0000256" key="1">
    <source>
        <dbReference type="ARBA" id="ARBA00006484"/>
    </source>
</evidence>
<evidence type="ECO:0000259" key="3">
    <source>
        <dbReference type="SMART" id="SM00822"/>
    </source>
</evidence>
<gene>
    <name evidence="4" type="ORF">F0L68_04350</name>
</gene>
<dbReference type="NCBIfam" id="NF009466">
    <property type="entry name" value="PRK12826.1-2"/>
    <property type="match status" value="1"/>
</dbReference>
<dbReference type="OrthoDB" id="9804774at2"/>
<proteinExistence type="inferred from homology"/>
<dbReference type="PANTHER" id="PTHR42879">
    <property type="entry name" value="3-OXOACYL-(ACYL-CARRIER-PROTEIN) REDUCTASE"/>
    <property type="match status" value="1"/>
</dbReference>
<keyword evidence="5" id="KW-1185">Reference proteome</keyword>
<dbReference type="PRINTS" id="PR00080">
    <property type="entry name" value="SDRFAMILY"/>
</dbReference>
<dbReference type="Gene3D" id="3.40.50.720">
    <property type="entry name" value="NAD(P)-binding Rossmann-like Domain"/>
    <property type="match status" value="1"/>
</dbReference>
<comment type="similarity">
    <text evidence="1">Belongs to the short-chain dehydrogenases/reductases (SDR) family.</text>
</comment>
<evidence type="ECO:0000313" key="5">
    <source>
        <dbReference type="Proteomes" id="UP000323454"/>
    </source>
</evidence>
<organism evidence="4 5">
    <name type="scientific">Solihabitans fulvus</name>
    <dbReference type="NCBI Taxonomy" id="1892852"/>
    <lineage>
        <taxon>Bacteria</taxon>
        <taxon>Bacillati</taxon>
        <taxon>Actinomycetota</taxon>
        <taxon>Actinomycetes</taxon>
        <taxon>Pseudonocardiales</taxon>
        <taxon>Pseudonocardiaceae</taxon>
        <taxon>Solihabitans</taxon>
    </lineage>
</organism>
<dbReference type="RefSeq" id="WP_149848079.1">
    <property type="nucleotide sequence ID" value="NZ_VUOB01000005.1"/>
</dbReference>
<evidence type="ECO:0000256" key="2">
    <source>
        <dbReference type="ARBA" id="ARBA00023002"/>
    </source>
</evidence>
<dbReference type="AlphaFoldDB" id="A0A5B2XSC9"/>
<dbReference type="PANTHER" id="PTHR42879:SF2">
    <property type="entry name" value="3-OXOACYL-[ACYL-CARRIER-PROTEIN] REDUCTASE FABG"/>
    <property type="match status" value="1"/>
</dbReference>
<dbReference type="InterPro" id="IPR057326">
    <property type="entry name" value="KR_dom"/>
</dbReference>
<dbReference type="FunFam" id="3.40.50.720:FF:000173">
    <property type="entry name" value="3-oxoacyl-[acyl-carrier protein] reductase"/>
    <property type="match status" value="1"/>
</dbReference>
<dbReference type="SMART" id="SM00822">
    <property type="entry name" value="PKS_KR"/>
    <property type="match status" value="1"/>
</dbReference>
<feature type="domain" description="Ketoreductase" evidence="3">
    <location>
        <begin position="7"/>
        <end position="187"/>
    </location>
</feature>
<name>A0A5B2XSC9_9PSEU</name>
<dbReference type="InterPro" id="IPR036291">
    <property type="entry name" value="NAD(P)-bd_dom_sf"/>
</dbReference>